<feature type="domain" description="Major facilitator superfamily (MFS) profile" evidence="6">
    <location>
        <begin position="13"/>
        <end position="392"/>
    </location>
</feature>
<dbReference type="AlphaFoldDB" id="A0A1Z4N1P3"/>
<evidence type="ECO:0000256" key="2">
    <source>
        <dbReference type="ARBA" id="ARBA00022692"/>
    </source>
</evidence>
<feature type="transmembrane region" description="Helical" evidence="5">
    <location>
        <begin position="170"/>
        <end position="189"/>
    </location>
</feature>
<evidence type="ECO:0000259" key="6">
    <source>
        <dbReference type="PROSITE" id="PS50850"/>
    </source>
</evidence>
<feature type="transmembrane region" description="Helical" evidence="5">
    <location>
        <begin position="143"/>
        <end position="164"/>
    </location>
</feature>
<feature type="transmembrane region" description="Helical" evidence="5">
    <location>
        <begin position="12"/>
        <end position="41"/>
    </location>
</feature>
<dbReference type="Proteomes" id="UP000218785">
    <property type="component" value="Chromosome"/>
</dbReference>
<sequence>MPLHGRNRTAKNVILLTITFLAIEFLDEVIDGLCGAAWPLIRHDLNLHYVQVGMLLTIPSTISSLIEPIVGIWGDIGKRRQLILGGGVSFAIALLLLSQSYNFSLLLAAFVLFYPASGCFVSLSQATLMDIEPTRHEQNMARWALAGSVGNVIGPLILAGAVALNQSWRSAFLALALLTLLLVGMLWQFPIKTLPSHIDEPLYSFQDGIANTLTALKRRKVLLWLTLLQFSDLMLDILRSFLALYFVDIVGADNTQASFAVTVWLGFGLLGDFLLIPLLEKLRGLHYLKLSATIVLCLYPIFLLVPNTNIKLVILGLLGFFNAGWYSILQGQLYTAMPGQSGTVMTLNNLFGLVGGLIPLVLGLVAQYYGLQTTMWLLLAAPITLLIALFAV</sequence>
<evidence type="ECO:0000256" key="4">
    <source>
        <dbReference type="ARBA" id="ARBA00023136"/>
    </source>
</evidence>
<dbReference type="PANTHER" id="PTHR43129">
    <property type="entry name" value="FOSMIDOMYCIN RESISTANCE PROTEIN"/>
    <property type="match status" value="1"/>
</dbReference>
<dbReference type="Pfam" id="PF07690">
    <property type="entry name" value="MFS_1"/>
    <property type="match status" value="1"/>
</dbReference>
<dbReference type="GO" id="GO:0005886">
    <property type="term" value="C:plasma membrane"/>
    <property type="evidence" value="ECO:0007669"/>
    <property type="project" value="UniProtKB-SubCell"/>
</dbReference>
<accession>A0A1Z4N1P3</accession>
<comment type="subcellular location">
    <subcellularLocation>
        <location evidence="1">Cell membrane</location>
        <topology evidence="1">Multi-pass membrane protein</topology>
    </subcellularLocation>
</comment>
<keyword evidence="4 5" id="KW-0472">Membrane</keyword>
<dbReference type="RefSeq" id="WP_096577954.1">
    <property type="nucleotide sequence ID" value="NZ_CAWNJS010000001.1"/>
</dbReference>
<feature type="transmembrane region" description="Helical" evidence="5">
    <location>
        <begin position="310"/>
        <end position="329"/>
    </location>
</feature>
<feature type="transmembrane region" description="Helical" evidence="5">
    <location>
        <begin position="259"/>
        <end position="279"/>
    </location>
</feature>
<evidence type="ECO:0000256" key="5">
    <source>
        <dbReference type="SAM" id="Phobius"/>
    </source>
</evidence>
<dbReference type="KEGG" id="ttq:NIES37_36450"/>
<feature type="transmembrane region" description="Helical" evidence="5">
    <location>
        <begin position="82"/>
        <end position="99"/>
    </location>
</feature>
<evidence type="ECO:0000313" key="8">
    <source>
        <dbReference type="Proteomes" id="UP000218785"/>
    </source>
</evidence>
<keyword evidence="8" id="KW-1185">Reference proteome</keyword>
<dbReference type="InterPro" id="IPR011701">
    <property type="entry name" value="MFS"/>
</dbReference>
<keyword evidence="2 5" id="KW-0812">Transmembrane</keyword>
<protein>
    <submittedName>
        <fullName evidence="7">Fosmidomycin resistance protein</fullName>
    </submittedName>
</protein>
<dbReference type="PROSITE" id="PS50850">
    <property type="entry name" value="MFS"/>
    <property type="match status" value="1"/>
</dbReference>
<evidence type="ECO:0000256" key="1">
    <source>
        <dbReference type="ARBA" id="ARBA00004651"/>
    </source>
</evidence>
<proteinExistence type="predicted"/>
<evidence type="ECO:0000256" key="3">
    <source>
        <dbReference type="ARBA" id="ARBA00022989"/>
    </source>
</evidence>
<reference evidence="7 8" key="1">
    <citation type="submission" date="2017-06" db="EMBL/GenBank/DDBJ databases">
        <title>Genome sequencing of cyanobaciteial culture collection at National Institute for Environmental Studies (NIES).</title>
        <authorList>
            <person name="Hirose Y."/>
            <person name="Shimura Y."/>
            <person name="Fujisawa T."/>
            <person name="Nakamura Y."/>
            <person name="Kawachi M."/>
        </authorList>
    </citation>
    <scope>NUCLEOTIDE SEQUENCE [LARGE SCALE GENOMIC DNA]</scope>
    <source>
        <strain evidence="7 8">NIES-37</strain>
    </source>
</reference>
<dbReference type="SUPFAM" id="SSF103473">
    <property type="entry name" value="MFS general substrate transporter"/>
    <property type="match status" value="1"/>
</dbReference>
<dbReference type="EMBL" id="AP018248">
    <property type="protein sequence ID" value="BAY99662.1"/>
    <property type="molecule type" value="Genomic_DNA"/>
</dbReference>
<name>A0A1Z4N1P3_9CYAN</name>
<feature type="transmembrane region" description="Helical" evidence="5">
    <location>
        <begin position="375"/>
        <end position="391"/>
    </location>
</feature>
<organism evidence="7 8">
    <name type="scientific">Tolypothrix tenuis PCC 7101</name>
    <dbReference type="NCBI Taxonomy" id="231146"/>
    <lineage>
        <taxon>Bacteria</taxon>
        <taxon>Bacillati</taxon>
        <taxon>Cyanobacteriota</taxon>
        <taxon>Cyanophyceae</taxon>
        <taxon>Nostocales</taxon>
        <taxon>Tolypothrichaceae</taxon>
        <taxon>Tolypothrix</taxon>
    </lineage>
</organism>
<feature type="transmembrane region" description="Helical" evidence="5">
    <location>
        <begin position="286"/>
        <end position="304"/>
    </location>
</feature>
<dbReference type="Gene3D" id="1.20.1250.20">
    <property type="entry name" value="MFS general substrate transporter like domains"/>
    <property type="match status" value="2"/>
</dbReference>
<keyword evidence="3 5" id="KW-1133">Transmembrane helix</keyword>
<feature type="transmembrane region" description="Helical" evidence="5">
    <location>
        <begin position="350"/>
        <end position="369"/>
    </location>
</feature>
<dbReference type="GO" id="GO:0022857">
    <property type="term" value="F:transmembrane transporter activity"/>
    <property type="evidence" value="ECO:0007669"/>
    <property type="project" value="InterPro"/>
</dbReference>
<feature type="transmembrane region" description="Helical" evidence="5">
    <location>
        <begin position="221"/>
        <end position="247"/>
    </location>
</feature>
<gene>
    <name evidence="7" type="primary">fsr</name>
    <name evidence="7" type="ORF">NIES37_36450</name>
</gene>
<dbReference type="PANTHER" id="PTHR43129:SF1">
    <property type="entry name" value="FOSMIDOMYCIN RESISTANCE PROTEIN"/>
    <property type="match status" value="1"/>
</dbReference>
<evidence type="ECO:0000313" key="7">
    <source>
        <dbReference type="EMBL" id="BAY99662.1"/>
    </source>
</evidence>
<dbReference type="InterPro" id="IPR020846">
    <property type="entry name" value="MFS_dom"/>
</dbReference>
<feature type="transmembrane region" description="Helical" evidence="5">
    <location>
        <begin position="105"/>
        <end position="123"/>
    </location>
</feature>
<dbReference type="InterPro" id="IPR036259">
    <property type="entry name" value="MFS_trans_sf"/>
</dbReference>